<evidence type="ECO:0000313" key="5">
    <source>
        <dbReference type="EMBL" id="MDU8886021.1"/>
    </source>
</evidence>
<sequence length="793" mass="91279">MLKIKDIKSFRLVLYFIIPFVLLLCIKYVFAKSNENYQSINEKFSGVVVSKTENKEEFQLPDSIDYIFHVKPILSDRCYSCHGPDENVREAGLRLDTKEGAYAAIGEHLDKYAIVPGNTQLSQLVFRINSVDDEKRMPPVTSNLVLTEYEKQLLTKWVEQGAVWKDHWAFVPPVKKDLPRISNPELANNEIDYFIVKKLEENNLKLSSRAKKEKLIRRVYFDLIGLPPTLQDIDAFLNDSSKNAFEKIVDRLLNSPAYGEHMASNWLDVARYADTHGYQDDLERVMWPWRDWVINAFNRNLSYDEFIKWQLAGDLLPNATLEQVLATGFNRNHKITQEGGVIDEEYRVEYVLDRTNTTSKALLGLTMECAQCHDHKFDPISQNEYYSFYSFFNKVDEKGRIEYDEIPEPNITITQKEIEAALSFVHLPDSIDQVKLMIMKDNALERKSFVLKRGAYDAPTEEVEPSTPSMILPYSEEYPKNRLGLADWLFDDNNTLTSRVAVNRLWQQVFGVGIVSTSSDFGNQGALPTHPELLDWLAVTYREEGWDTKKMLKLMVMSSTYQQSSKVTPELLEIDPENKFLARSSREKLTAEMIRDNALKVSGLLVDKIGGPSVKPYQPEGLWEETTSGQGLTKYIMDTGENLYRRSLYTFWKRTVPPPAMMTFDAATRDFCSVKRQKTSTPLQALVMLNNPQLIEAAEILALHTLNEESLTDEQRIEKIFRKITSRKPNDSELNKLMNFIQENSNEVDEKALERMNKILSKENTGYETANRLYAFSKLTTLVFNLDEAIVKG</sequence>
<evidence type="ECO:0000313" key="6">
    <source>
        <dbReference type="Proteomes" id="UP001268651"/>
    </source>
</evidence>
<keyword evidence="1" id="KW-0472">Membrane</keyword>
<dbReference type="PANTHER" id="PTHR35889">
    <property type="entry name" value="CYCLOINULO-OLIGOSACCHARIDE FRUCTANOTRANSFERASE-RELATED"/>
    <property type="match status" value="1"/>
</dbReference>
<organism evidence="5 6">
    <name type="scientific">Gilvirhabdus luticola</name>
    <dbReference type="NCBI Taxonomy" id="3079858"/>
    <lineage>
        <taxon>Bacteria</taxon>
        <taxon>Pseudomonadati</taxon>
        <taxon>Bacteroidota</taxon>
        <taxon>Flavobacteriia</taxon>
        <taxon>Flavobacteriales</taxon>
        <taxon>Flavobacteriaceae</taxon>
        <taxon>Gilvirhabdus</taxon>
    </lineage>
</organism>
<dbReference type="Pfam" id="PF07583">
    <property type="entry name" value="PSCyt2"/>
    <property type="match status" value="1"/>
</dbReference>
<feature type="domain" description="DUF1549" evidence="2">
    <location>
        <begin position="190"/>
        <end position="396"/>
    </location>
</feature>
<feature type="domain" description="DUF1553" evidence="3">
    <location>
        <begin position="481"/>
        <end position="740"/>
    </location>
</feature>
<protein>
    <submittedName>
        <fullName evidence="5">PSD1 and planctomycete cytochrome C domain-containing protein</fullName>
    </submittedName>
</protein>
<keyword evidence="6" id="KW-1185">Reference proteome</keyword>
<comment type="caution">
    <text evidence="5">The sequence shown here is derived from an EMBL/GenBank/DDBJ whole genome shotgun (WGS) entry which is preliminary data.</text>
</comment>
<evidence type="ECO:0000259" key="3">
    <source>
        <dbReference type="Pfam" id="PF07587"/>
    </source>
</evidence>
<evidence type="ECO:0000256" key="1">
    <source>
        <dbReference type="SAM" id="Phobius"/>
    </source>
</evidence>
<feature type="domain" description="Cytochrome C Planctomycete-type" evidence="4">
    <location>
        <begin position="78"/>
        <end position="139"/>
    </location>
</feature>
<proteinExistence type="predicted"/>
<feature type="transmembrane region" description="Helical" evidence="1">
    <location>
        <begin position="12"/>
        <end position="30"/>
    </location>
</feature>
<keyword evidence="1" id="KW-0812">Transmembrane</keyword>
<dbReference type="InterPro" id="IPR011429">
    <property type="entry name" value="Cyt_c_Planctomycete-type"/>
</dbReference>
<accession>A0ABU3U6J0</accession>
<reference evidence="5 6" key="1">
    <citation type="submission" date="2023-10" db="EMBL/GenBank/DDBJ databases">
        <title>Marimonas sp. nov. isolated from tidal mud flat.</title>
        <authorList>
            <person name="Jaincy N.J."/>
            <person name="Srinivasan S."/>
            <person name="Lee S.-S."/>
        </authorList>
    </citation>
    <scope>NUCLEOTIDE SEQUENCE [LARGE SCALE GENOMIC DNA]</scope>
    <source>
        <strain evidence="5 6">MJ-SS3</strain>
    </source>
</reference>
<gene>
    <name evidence="5" type="ORF">RXV94_07610</name>
</gene>
<dbReference type="InterPro" id="IPR011444">
    <property type="entry name" value="DUF1549"/>
</dbReference>
<name>A0ABU3U6J0_9FLAO</name>
<dbReference type="RefSeq" id="WP_316661945.1">
    <property type="nucleotide sequence ID" value="NZ_JAWHTF010000003.1"/>
</dbReference>
<dbReference type="Pfam" id="PF07587">
    <property type="entry name" value="PSD1"/>
    <property type="match status" value="1"/>
</dbReference>
<dbReference type="InterPro" id="IPR022655">
    <property type="entry name" value="DUF1553"/>
</dbReference>
<dbReference type="Pfam" id="PF07635">
    <property type="entry name" value="PSCyt1"/>
    <property type="match status" value="1"/>
</dbReference>
<evidence type="ECO:0000259" key="2">
    <source>
        <dbReference type="Pfam" id="PF07583"/>
    </source>
</evidence>
<evidence type="ECO:0000259" key="4">
    <source>
        <dbReference type="Pfam" id="PF07635"/>
    </source>
</evidence>
<keyword evidence="1" id="KW-1133">Transmembrane helix</keyword>
<dbReference type="PANTHER" id="PTHR35889:SF3">
    <property type="entry name" value="F-BOX DOMAIN-CONTAINING PROTEIN"/>
    <property type="match status" value="1"/>
</dbReference>
<dbReference type="Proteomes" id="UP001268651">
    <property type="component" value="Unassembled WGS sequence"/>
</dbReference>
<dbReference type="EMBL" id="JAWHTF010000003">
    <property type="protein sequence ID" value="MDU8886021.1"/>
    <property type="molecule type" value="Genomic_DNA"/>
</dbReference>